<dbReference type="Proteomes" id="UP000282211">
    <property type="component" value="Unassembled WGS sequence"/>
</dbReference>
<sequence>MRFLKLSFYTDSVVTHLIASSVLVVFSFAADKFIEKHMLLNYLMLLLLRPKPYKLKKPHPKSKSIKIYSSLSRIDIASKKRMNELML</sequence>
<keyword evidence="3" id="KW-1185">Reference proteome</keyword>
<keyword evidence="1" id="KW-0472">Membrane</keyword>
<keyword evidence="1" id="KW-1133">Transmembrane helix</keyword>
<name>A0A420WDG7_9PROT</name>
<proteinExistence type="predicted"/>
<protein>
    <submittedName>
        <fullName evidence="2">Uncharacterized protein</fullName>
    </submittedName>
</protein>
<evidence type="ECO:0000256" key="1">
    <source>
        <dbReference type="SAM" id="Phobius"/>
    </source>
</evidence>
<dbReference type="AlphaFoldDB" id="A0A420WDG7"/>
<dbReference type="EMBL" id="RBII01000002">
    <property type="protein sequence ID" value="RKQ69036.1"/>
    <property type="molecule type" value="Genomic_DNA"/>
</dbReference>
<reference evidence="2 3" key="1">
    <citation type="submission" date="2018-10" db="EMBL/GenBank/DDBJ databases">
        <title>Genomic Encyclopedia of Type Strains, Phase IV (KMG-IV): sequencing the most valuable type-strain genomes for metagenomic binning, comparative biology and taxonomic classification.</title>
        <authorList>
            <person name="Goeker M."/>
        </authorList>
    </citation>
    <scope>NUCLEOTIDE SEQUENCE [LARGE SCALE GENOMIC DNA]</scope>
    <source>
        <strain evidence="2 3">DSM 22008</strain>
    </source>
</reference>
<accession>A0A420WDG7</accession>
<evidence type="ECO:0000313" key="2">
    <source>
        <dbReference type="EMBL" id="RKQ69036.1"/>
    </source>
</evidence>
<organism evidence="2 3">
    <name type="scientific">Litorimonas taeanensis</name>
    <dbReference type="NCBI Taxonomy" id="568099"/>
    <lineage>
        <taxon>Bacteria</taxon>
        <taxon>Pseudomonadati</taxon>
        <taxon>Pseudomonadota</taxon>
        <taxon>Alphaproteobacteria</taxon>
        <taxon>Maricaulales</taxon>
        <taxon>Robiginitomaculaceae</taxon>
    </lineage>
</organism>
<comment type="caution">
    <text evidence="2">The sequence shown here is derived from an EMBL/GenBank/DDBJ whole genome shotgun (WGS) entry which is preliminary data.</text>
</comment>
<dbReference type="InParanoid" id="A0A420WDG7"/>
<keyword evidence="1" id="KW-0812">Transmembrane</keyword>
<evidence type="ECO:0000313" key="3">
    <source>
        <dbReference type="Proteomes" id="UP000282211"/>
    </source>
</evidence>
<feature type="transmembrane region" description="Helical" evidence="1">
    <location>
        <begin position="12"/>
        <end position="30"/>
    </location>
</feature>
<gene>
    <name evidence="2" type="ORF">DES40_1815</name>
</gene>